<evidence type="ECO:0000313" key="2">
    <source>
        <dbReference type="Proteomes" id="UP000479000"/>
    </source>
</evidence>
<dbReference type="EMBL" id="CADCXU010014456">
    <property type="protein sequence ID" value="CAB0004109.1"/>
    <property type="molecule type" value="Genomic_DNA"/>
</dbReference>
<keyword evidence="2" id="KW-1185">Reference proteome</keyword>
<reference evidence="1 2" key="1">
    <citation type="submission" date="2020-02" db="EMBL/GenBank/DDBJ databases">
        <authorList>
            <person name="Ferguson B K."/>
        </authorList>
    </citation>
    <scope>NUCLEOTIDE SEQUENCE [LARGE SCALE GENOMIC DNA]</scope>
</reference>
<dbReference type="AlphaFoldDB" id="A0A6H5GQX5"/>
<dbReference type="Proteomes" id="UP000479000">
    <property type="component" value="Unassembled WGS sequence"/>
</dbReference>
<protein>
    <submittedName>
        <fullName evidence="1">Uncharacterized protein</fullName>
    </submittedName>
</protein>
<gene>
    <name evidence="1" type="ORF">NTEN_LOCUS9586</name>
</gene>
<name>A0A6H5GQX5_9HEMI</name>
<accession>A0A6H5GQX5</accession>
<proteinExistence type="predicted"/>
<sequence length="53" mass="6216">MTSFPWSNARIHALPIRAHQVGRHLPRKFPHCSPDFPLYPSMDLSFLIYTYDS</sequence>
<feature type="non-terminal residue" evidence="1">
    <location>
        <position position="53"/>
    </location>
</feature>
<evidence type="ECO:0000313" key="1">
    <source>
        <dbReference type="EMBL" id="CAB0004109.1"/>
    </source>
</evidence>
<organism evidence="1 2">
    <name type="scientific">Nesidiocoris tenuis</name>
    <dbReference type="NCBI Taxonomy" id="355587"/>
    <lineage>
        <taxon>Eukaryota</taxon>
        <taxon>Metazoa</taxon>
        <taxon>Ecdysozoa</taxon>
        <taxon>Arthropoda</taxon>
        <taxon>Hexapoda</taxon>
        <taxon>Insecta</taxon>
        <taxon>Pterygota</taxon>
        <taxon>Neoptera</taxon>
        <taxon>Paraneoptera</taxon>
        <taxon>Hemiptera</taxon>
        <taxon>Heteroptera</taxon>
        <taxon>Panheteroptera</taxon>
        <taxon>Cimicomorpha</taxon>
        <taxon>Miridae</taxon>
        <taxon>Dicyphina</taxon>
        <taxon>Nesidiocoris</taxon>
    </lineage>
</organism>